<proteinExistence type="predicted"/>
<protein>
    <submittedName>
        <fullName evidence="2">Uncharacterized protein</fullName>
    </submittedName>
</protein>
<keyword evidence="1" id="KW-0175">Coiled coil</keyword>
<gene>
    <name evidence="2" type="ORF">E1301_Tti020310</name>
</gene>
<evidence type="ECO:0000313" key="3">
    <source>
        <dbReference type="Proteomes" id="UP000324632"/>
    </source>
</evidence>
<comment type="caution">
    <text evidence="2">The sequence shown here is derived from an EMBL/GenBank/DDBJ whole genome shotgun (WGS) entry which is preliminary data.</text>
</comment>
<accession>A0A5A9NXV2</accession>
<evidence type="ECO:0000313" key="2">
    <source>
        <dbReference type="EMBL" id="KAA0714612.1"/>
    </source>
</evidence>
<dbReference type="Proteomes" id="UP000324632">
    <property type="component" value="Chromosome 11"/>
</dbReference>
<feature type="coiled-coil region" evidence="1">
    <location>
        <begin position="13"/>
        <end position="47"/>
    </location>
</feature>
<name>A0A5A9NXV2_9TELE</name>
<organism evidence="2 3">
    <name type="scientific">Triplophysa tibetana</name>
    <dbReference type="NCBI Taxonomy" id="1572043"/>
    <lineage>
        <taxon>Eukaryota</taxon>
        <taxon>Metazoa</taxon>
        <taxon>Chordata</taxon>
        <taxon>Craniata</taxon>
        <taxon>Vertebrata</taxon>
        <taxon>Euteleostomi</taxon>
        <taxon>Actinopterygii</taxon>
        <taxon>Neopterygii</taxon>
        <taxon>Teleostei</taxon>
        <taxon>Ostariophysi</taxon>
        <taxon>Cypriniformes</taxon>
        <taxon>Nemacheilidae</taxon>
        <taxon>Triplophysa</taxon>
    </lineage>
</organism>
<dbReference type="AlphaFoldDB" id="A0A5A9NXV2"/>
<sequence>MDSKLKEQAALLKKGFKDKADRMTQEIEEFKRQNTEAESNRAREFAEMLQNSNRRHEESIAMMMDQHREQMHAIVTFRGSKPNNLDFLTDSMRDLKAILRNGLETDKGLLKVTLRCEEHHQPLDVSSFCMLQMDMVQQFPADYMHQCCLGVMLKLLLLWLRGKLKNPFIVRSDLLVHFVEDGRKLYGDELLVYNVHSLVHLASDANVYGGLDECSAFPFENYLHQLKK</sequence>
<keyword evidence="3" id="KW-1185">Reference proteome</keyword>
<reference evidence="2 3" key="1">
    <citation type="journal article" date="2019" name="Mol. Ecol. Resour.">
        <title>Chromosome-level genome assembly of Triplophysa tibetana, a fish adapted to the harsh high-altitude environment of the Tibetan Plateau.</title>
        <authorList>
            <person name="Yang X."/>
            <person name="Liu H."/>
            <person name="Ma Z."/>
            <person name="Zou Y."/>
            <person name="Zou M."/>
            <person name="Mao Y."/>
            <person name="Li X."/>
            <person name="Wang H."/>
            <person name="Chen T."/>
            <person name="Wang W."/>
            <person name="Yang R."/>
        </authorList>
    </citation>
    <scope>NUCLEOTIDE SEQUENCE [LARGE SCALE GENOMIC DNA]</scope>
    <source>
        <strain evidence="2">TTIB1903HZAU</strain>
        <tissue evidence="2">Muscle</tissue>
    </source>
</reference>
<evidence type="ECO:0000256" key="1">
    <source>
        <dbReference type="SAM" id="Coils"/>
    </source>
</evidence>
<dbReference type="EMBL" id="SOYY01000011">
    <property type="protein sequence ID" value="KAA0714612.1"/>
    <property type="molecule type" value="Genomic_DNA"/>
</dbReference>